<dbReference type="Pfam" id="PF05021">
    <property type="entry name" value="NPL4"/>
    <property type="match status" value="1"/>
</dbReference>
<dbReference type="InterPro" id="IPR036443">
    <property type="entry name" value="Znf_RanBP2_sf"/>
</dbReference>
<comment type="similarity">
    <text evidence="3">Belongs to the NPL4 family.</text>
</comment>
<dbReference type="AlphaFoldDB" id="A0A9N9C581"/>
<organism evidence="12 13">
    <name type="scientific">Paraglomus brasilianum</name>
    <dbReference type="NCBI Taxonomy" id="144538"/>
    <lineage>
        <taxon>Eukaryota</taxon>
        <taxon>Fungi</taxon>
        <taxon>Fungi incertae sedis</taxon>
        <taxon>Mucoromycota</taxon>
        <taxon>Glomeromycotina</taxon>
        <taxon>Glomeromycetes</taxon>
        <taxon>Paraglomerales</taxon>
        <taxon>Paraglomeraceae</taxon>
        <taxon>Paraglomus</taxon>
    </lineage>
</organism>
<dbReference type="GO" id="GO:0048471">
    <property type="term" value="C:perinuclear region of cytoplasm"/>
    <property type="evidence" value="ECO:0007669"/>
    <property type="project" value="UniProtKB-SubCell"/>
</dbReference>
<dbReference type="PROSITE" id="PS50199">
    <property type="entry name" value="ZF_RANBP2_2"/>
    <property type="match status" value="1"/>
</dbReference>
<dbReference type="InterPro" id="IPR016563">
    <property type="entry name" value="Npl4"/>
</dbReference>
<dbReference type="PANTHER" id="PTHR12710:SF0">
    <property type="entry name" value="NUCLEAR PROTEIN LOCALIZATION PROTEIN 4 HOMOLOG"/>
    <property type="match status" value="1"/>
</dbReference>
<evidence type="ECO:0000256" key="4">
    <source>
        <dbReference type="ARBA" id="ARBA00019709"/>
    </source>
</evidence>
<keyword evidence="5" id="KW-0479">Metal-binding</keyword>
<dbReference type="InterPro" id="IPR037518">
    <property type="entry name" value="MPN"/>
</dbReference>
<evidence type="ECO:0000256" key="7">
    <source>
        <dbReference type="ARBA" id="ARBA00022833"/>
    </source>
</evidence>
<dbReference type="PROSITE" id="PS50249">
    <property type="entry name" value="MPN"/>
    <property type="match status" value="1"/>
</dbReference>
<evidence type="ECO:0000256" key="6">
    <source>
        <dbReference type="ARBA" id="ARBA00022771"/>
    </source>
</evidence>
<keyword evidence="7" id="KW-0862">Zinc</keyword>
<dbReference type="GO" id="GO:0006511">
    <property type="term" value="P:ubiquitin-dependent protein catabolic process"/>
    <property type="evidence" value="ECO:0007669"/>
    <property type="project" value="InterPro"/>
</dbReference>
<dbReference type="InterPro" id="IPR007717">
    <property type="entry name" value="NPL4_C"/>
</dbReference>
<name>A0A9N9C581_9GLOM</name>
<dbReference type="EMBL" id="CAJVPI010001007">
    <property type="protein sequence ID" value="CAG8588432.1"/>
    <property type="molecule type" value="Genomic_DNA"/>
</dbReference>
<dbReference type="OrthoDB" id="10251089at2759"/>
<evidence type="ECO:0000259" key="10">
    <source>
        <dbReference type="PROSITE" id="PS50199"/>
    </source>
</evidence>
<keyword evidence="6 9" id="KW-0863">Zinc-finger</keyword>
<evidence type="ECO:0000256" key="2">
    <source>
        <dbReference type="ARBA" id="ARBA00004556"/>
    </source>
</evidence>
<dbReference type="PROSITE" id="PS01358">
    <property type="entry name" value="ZF_RANBP2_1"/>
    <property type="match status" value="1"/>
</dbReference>
<dbReference type="PIRSF" id="PIRSF010052">
    <property type="entry name" value="Polyub_prc_Npl4"/>
    <property type="match status" value="1"/>
</dbReference>
<evidence type="ECO:0000256" key="8">
    <source>
        <dbReference type="ARBA" id="ARBA00024703"/>
    </source>
</evidence>
<evidence type="ECO:0000313" key="13">
    <source>
        <dbReference type="Proteomes" id="UP000789739"/>
    </source>
</evidence>
<dbReference type="InterPro" id="IPR024682">
    <property type="entry name" value="Npl4_Ub-like_dom"/>
</dbReference>
<dbReference type="Gene3D" id="3.10.20.90">
    <property type="entry name" value="Phosphatidylinositol 3-kinase Catalytic Subunit, Chain A, domain 1"/>
    <property type="match status" value="1"/>
</dbReference>
<accession>A0A9N9C581</accession>
<feature type="domain" description="RanBP2-type" evidence="10">
    <location>
        <begin position="516"/>
        <end position="548"/>
    </location>
</feature>
<protein>
    <recommendedName>
        <fullName evidence="4">Nuclear protein localization protein 4</fullName>
    </recommendedName>
</protein>
<dbReference type="GO" id="GO:0043130">
    <property type="term" value="F:ubiquitin binding"/>
    <property type="evidence" value="ECO:0007669"/>
    <property type="project" value="TreeGrafter"/>
</dbReference>
<evidence type="ECO:0000313" key="12">
    <source>
        <dbReference type="EMBL" id="CAG8588432.1"/>
    </source>
</evidence>
<comment type="function">
    <text evidence="8">Involved in the import of nuclear-targeted proteins into the nucleus and the export of poly(A) RNA out of the nucleus. Has a role in the endoplasmic reticulum-associated degradation (ERAD) pathway.</text>
</comment>
<sequence>MAPSTSTTFDCIASHIHIVRIRSERGTFRIESDPNDDITSLKSKIARQLKLSDSIRILISNDPKPSTATPISDLVGKTLDQLEVRCKHSSNGMCDYCMPLEPYDLKYLAEKGIKHMSFHSYLCKIRKEFNKNSRNARFIPPLEEPDFRVKENCSGGHAPWPEGICTSCQPGAITLQPQSFRMVDHVEFSSPSHIEDFINYWRSTGLQRFGYMYGRYEPYPDVPLGIKAVVEAIYEPPQEGEVDGISLTLPWNEEKTIDDAADACGLTKVGMIYTDLTDDETGQGKVICKRHINSYFLSSQECCYAAAMQSRYFNPTRYSPTGKFGSKFVTCIVSGNKDGGVDVSAYQVSNTCVAMVTADFVEASVDPGIVRVKESTNQRYVPEVFYKYKNEYGLEVQESAKPCFPVEYFLVNVTHGFPFKPNPLFTSSDAFPIENRDKLGKQDLKTLRRHLAIDRGGSKLITAVSNFHVLAYIKQLNQLDDDEFSQLVKLAISHIEADAFALVEMPGWQKLLALIESGQEARKWSCQRCTFDNPLSASVCQICEYLKE</sequence>
<proteinExistence type="inferred from homology"/>
<evidence type="ECO:0000256" key="1">
    <source>
        <dbReference type="ARBA" id="ARBA00004335"/>
    </source>
</evidence>
<feature type="domain" description="MPN" evidence="11">
    <location>
        <begin position="186"/>
        <end position="324"/>
    </location>
</feature>
<evidence type="ECO:0000256" key="5">
    <source>
        <dbReference type="ARBA" id="ARBA00022723"/>
    </source>
</evidence>
<dbReference type="InterPro" id="IPR007716">
    <property type="entry name" value="NPL4_Zn-bd_put"/>
</dbReference>
<dbReference type="Pfam" id="PF11543">
    <property type="entry name" value="UN_NPL4"/>
    <property type="match status" value="1"/>
</dbReference>
<dbReference type="SUPFAM" id="SSF90209">
    <property type="entry name" value="Ran binding protein zinc finger-like"/>
    <property type="match status" value="1"/>
</dbReference>
<dbReference type="GO" id="GO:0031965">
    <property type="term" value="C:nuclear membrane"/>
    <property type="evidence" value="ECO:0007669"/>
    <property type="project" value="UniProtKB-SubCell"/>
</dbReference>
<comment type="caution">
    <text evidence="12">The sequence shown here is derived from an EMBL/GenBank/DDBJ whole genome shotgun (WGS) entry which is preliminary data.</text>
</comment>
<dbReference type="CDD" id="cd08061">
    <property type="entry name" value="MPN_NPL4"/>
    <property type="match status" value="1"/>
</dbReference>
<dbReference type="Pfam" id="PF05020">
    <property type="entry name" value="zf-NPL4"/>
    <property type="match status" value="1"/>
</dbReference>
<dbReference type="SMART" id="SM00547">
    <property type="entry name" value="ZnF_RBZ"/>
    <property type="match status" value="1"/>
</dbReference>
<evidence type="ECO:0000256" key="3">
    <source>
        <dbReference type="ARBA" id="ARBA00011025"/>
    </source>
</evidence>
<reference evidence="12" key="1">
    <citation type="submission" date="2021-06" db="EMBL/GenBank/DDBJ databases">
        <authorList>
            <person name="Kallberg Y."/>
            <person name="Tangrot J."/>
            <person name="Rosling A."/>
        </authorList>
    </citation>
    <scope>NUCLEOTIDE SEQUENCE</scope>
    <source>
        <strain evidence="12">BR232B</strain>
    </source>
</reference>
<dbReference type="GO" id="GO:0008270">
    <property type="term" value="F:zinc ion binding"/>
    <property type="evidence" value="ECO:0007669"/>
    <property type="project" value="UniProtKB-KW"/>
</dbReference>
<keyword evidence="13" id="KW-1185">Reference proteome</keyword>
<dbReference type="GO" id="GO:0031625">
    <property type="term" value="F:ubiquitin protein ligase binding"/>
    <property type="evidence" value="ECO:0007669"/>
    <property type="project" value="TreeGrafter"/>
</dbReference>
<dbReference type="Proteomes" id="UP000789739">
    <property type="component" value="Unassembled WGS sequence"/>
</dbReference>
<gene>
    <name evidence="12" type="ORF">PBRASI_LOCUS6994</name>
</gene>
<comment type="subcellular location">
    <subcellularLocation>
        <location evidence="2">Cytoplasm</location>
        <location evidence="2">Perinuclear region</location>
    </subcellularLocation>
    <subcellularLocation>
        <location evidence="1">Nucleus membrane</location>
        <topology evidence="1">Peripheral membrane protein</topology>
        <orientation evidence="1">Cytoplasmic side</orientation>
    </subcellularLocation>
</comment>
<evidence type="ECO:0000259" key="11">
    <source>
        <dbReference type="PROSITE" id="PS50249"/>
    </source>
</evidence>
<dbReference type="PANTHER" id="PTHR12710">
    <property type="entry name" value="NUCLEAR PROTEIN LOCALIZATION 4"/>
    <property type="match status" value="1"/>
</dbReference>
<dbReference type="Gene3D" id="4.10.1060.10">
    <property type="entry name" value="Zinc finger, RanBP2-type"/>
    <property type="match status" value="1"/>
</dbReference>
<evidence type="ECO:0000256" key="9">
    <source>
        <dbReference type="PROSITE-ProRule" id="PRU00322"/>
    </source>
</evidence>
<dbReference type="InterPro" id="IPR001876">
    <property type="entry name" value="Znf_RanBP2"/>
</dbReference>